<keyword evidence="1" id="KW-1133">Transmembrane helix</keyword>
<feature type="transmembrane region" description="Helical" evidence="1">
    <location>
        <begin position="116"/>
        <end position="141"/>
    </location>
</feature>
<dbReference type="Proteomes" id="UP001165653">
    <property type="component" value="Unassembled WGS sequence"/>
</dbReference>
<keyword evidence="3" id="KW-1185">Reference proteome</keyword>
<dbReference type="EMBL" id="JAPDDR010000002">
    <property type="protein sequence ID" value="MCW1912826.1"/>
    <property type="molecule type" value="Genomic_DNA"/>
</dbReference>
<keyword evidence="1" id="KW-0472">Membrane</keyword>
<gene>
    <name evidence="2" type="ORF">OJ996_04530</name>
</gene>
<accession>A0ABT3FZY4</accession>
<feature type="transmembrane region" description="Helical" evidence="1">
    <location>
        <begin position="20"/>
        <end position="43"/>
    </location>
</feature>
<evidence type="ECO:0000256" key="1">
    <source>
        <dbReference type="SAM" id="Phobius"/>
    </source>
</evidence>
<evidence type="ECO:0000313" key="2">
    <source>
        <dbReference type="EMBL" id="MCW1912826.1"/>
    </source>
</evidence>
<sequence length="181" mass="19479">MKLDFADNFAGAVAGTFGNILVFLGAIWMAVTTGATALVAADWAGDGLLDETGADNLFATPQVLILGWILPSVLFLTAVYLRFSRIDGSGAIRWGILVGLISCAIVWSAADEIDSGWVPIAVAWTSLAILLAMIGTGLWFLRHWQISRWAGEMAMLHSENAARRSELDQEAMPLQDEGPSR</sequence>
<name>A0ABT3FZY4_9BACT</name>
<comment type="caution">
    <text evidence="2">The sequence shown here is derived from an EMBL/GenBank/DDBJ whole genome shotgun (WGS) entry which is preliminary data.</text>
</comment>
<dbReference type="RefSeq" id="WP_264511645.1">
    <property type="nucleotide sequence ID" value="NZ_JAPDDR010000002.1"/>
</dbReference>
<feature type="transmembrane region" description="Helical" evidence="1">
    <location>
        <begin position="90"/>
        <end position="110"/>
    </location>
</feature>
<reference evidence="2" key="1">
    <citation type="submission" date="2022-10" db="EMBL/GenBank/DDBJ databases">
        <title>Luteolibacter sp. GHJ8, whole genome shotgun sequencing project.</title>
        <authorList>
            <person name="Zhao G."/>
            <person name="Shen L."/>
        </authorList>
    </citation>
    <scope>NUCLEOTIDE SEQUENCE</scope>
    <source>
        <strain evidence="2">GHJ8</strain>
    </source>
</reference>
<evidence type="ECO:0000313" key="3">
    <source>
        <dbReference type="Proteomes" id="UP001165653"/>
    </source>
</evidence>
<keyword evidence="1" id="KW-0812">Transmembrane</keyword>
<proteinExistence type="predicted"/>
<feature type="transmembrane region" description="Helical" evidence="1">
    <location>
        <begin position="63"/>
        <end position="83"/>
    </location>
</feature>
<organism evidence="2 3">
    <name type="scientific">Luteolibacter rhizosphaerae</name>
    <dbReference type="NCBI Taxonomy" id="2989719"/>
    <lineage>
        <taxon>Bacteria</taxon>
        <taxon>Pseudomonadati</taxon>
        <taxon>Verrucomicrobiota</taxon>
        <taxon>Verrucomicrobiia</taxon>
        <taxon>Verrucomicrobiales</taxon>
        <taxon>Verrucomicrobiaceae</taxon>
        <taxon>Luteolibacter</taxon>
    </lineage>
</organism>
<protein>
    <submittedName>
        <fullName evidence="2">Uncharacterized protein</fullName>
    </submittedName>
</protein>